<evidence type="ECO:0000313" key="2">
    <source>
        <dbReference type="Proteomes" id="UP000044071"/>
    </source>
</evidence>
<name>A0A078KS44_9GAMM</name>
<dbReference type="RefSeq" id="WP_043873850.1">
    <property type="nucleotide sequence ID" value="NZ_CCVW01000002.1"/>
</dbReference>
<organism evidence="1 2">
    <name type="scientific">Legionella massiliensis</name>
    <dbReference type="NCBI Taxonomy" id="1034943"/>
    <lineage>
        <taxon>Bacteria</taxon>
        <taxon>Pseudomonadati</taxon>
        <taxon>Pseudomonadota</taxon>
        <taxon>Gammaproteobacteria</taxon>
        <taxon>Legionellales</taxon>
        <taxon>Legionellaceae</taxon>
        <taxon>Legionella</taxon>
    </lineage>
</organism>
<gene>
    <name evidence="1" type="ORF">BN59_01562</name>
</gene>
<evidence type="ECO:0000313" key="1">
    <source>
        <dbReference type="EMBL" id="CDZ77280.1"/>
    </source>
</evidence>
<sequence>MYIKITFTYTPWALPYAAGGVVASLKEEPVIISELPDGAEADKYSEKLQSFIGKRVVQASFFHDCSTLKGSDIEKILEAFNHHYNNYEDGLPGADLGGNLPKDNEIIQNLLIATHNIVHPEEVREFQSDNSSSGLTWERHTY</sequence>
<dbReference type="Proteomes" id="UP000044071">
    <property type="component" value="Unassembled WGS sequence"/>
</dbReference>
<protein>
    <submittedName>
        <fullName evidence="1">Uncharacterized protein</fullName>
    </submittedName>
</protein>
<reference evidence="1 2" key="1">
    <citation type="submission" date="2014-06" db="EMBL/GenBank/DDBJ databases">
        <authorList>
            <person name="Urmite Genomes Urmite Genomes"/>
        </authorList>
    </citation>
    <scope>NUCLEOTIDE SEQUENCE [LARGE SCALE GENOMIC DNA]</scope>
</reference>
<dbReference type="STRING" id="1034943.BN59_01562"/>
<keyword evidence="2" id="KW-1185">Reference proteome</keyword>
<accession>A0A078KS44</accession>
<dbReference type="EMBL" id="CCSB01000002">
    <property type="protein sequence ID" value="CDZ77280.1"/>
    <property type="molecule type" value="Genomic_DNA"/>
</dbReference>
<dbReference type="AlphaFoldDB" id="A0A078KS44"/>
<proteinExistence type="predicted"/>